<reference evidence="3 4" key="1">
    <citation type="submission" date="2019-02" db="EMBL/GenBank/DDBJ databases">
        <title>Deep-cultivation of Planctomycetes and their phenomic and genomic characterization uncovers novel biology.</title>
        <authorList>
            <person name="Wiegand S."/>
            <person name="Jogler M."/>
            <person name="Boedeker C."/>
            <person name="Pinto D."/>
            <person name="Vollmers J."/>
            <person name="Rivas-Marin E."/>
            <person name="Kohn T."/>
            <person name="Peeters S.H."/>
            <person name="Heuer A."/>
            <person name="Rast P."/>
            <person name="Oberbeckmann S."/>
            <person name="Bunk B."/>
            <person name="Jeske O."/>
            <person name="Meyerdierks A."/>
            <person name="Storesund J.E."/>
            <person name="Kallscheuer N."/>
            <person name="Luecker S."/>
            <person name="Lage O.M."/>
            <person name="Pohl T."/>
            <person name="Merkel B.J."/>
            <person name="Hornburger P."/>
            <person name="Mueller R.-W."/>
            <person name="Bruemmer F."/>
            <person name="Labrenz M."/>
            <person name="Spormann A.M."/>
            <person name="Op den Camp H."/>
            <person name="Overmann J."/>
            <person name="Amann R."/>
            <person name="Jetten M.S.M."/>
            <person name="Mascher T."/>
            <person name="Medema M.H."/>
            <person name="Devos D.P."/>
            <person name="Kaster A.-K."/>
            <person name="Ovreas L."/>
            <person name="Rohde M."/>
            <person name="Galperin M.Y."/>
            <person name="Jogler C."/>
        </authorList>
    </citation>
    <scope>NUCLEOTIDE SEQUENCE [LARGE SCALE GENOMIC DNA]</scope>
    <source>
        <strain evidence="3 4">Mal4</strain>
    </source>
</reference>
<dbReference type="PANTHER" id="PTHR43649:SF12">
    <property type="entry name" value="DIACETYLCHITOBIOSE BINDING PROTEIN DASA"/>
    <property type="match status" value="1"/>
</dbReference>
<comment type="similarity">
    <text evidence="2">Belongs to the bacterial solute-binding protein 1 family.</text>
</comment>
<dbReference type="SUPFAM" id="SSF53850">
    <property type="entry name" value="Periplasmic binding protein-like II"/>
    <property type="match status" value="1"/>
</dbReference>
<comment type="subcellular location">
    <subcellularLocation>
        <location evidence="1">Periplasm</location>
    </subcellularLocation>
</comment>
<accession>A0A517Z637</accession>
<dbReference type="EMBL" id="CP036275">
    <property type="protein sequence ID" value="QDU37970.1"/>
    <property type="molecule type" value="Genomic_DNA"/>
</dbReference>
<name>A0A517Z637_9PLAN</name>
<dbReference type="Proteomes" id="UP000320496">
    <property type="component" value="Chromosome"/>
</dbReference>
<dbReference type="GO" id="GO:0042597">
    <property type="term" value="C:periplasmic space"/>
    <property type="evidence" value="ECO:0007669"/>
    <property type="project" value="UniProtKB-SubCell"/>
</dbReference>
<evidence type="ECO:0000313" key="4">
    <source>
        <dbReference type="Proteomes" id="UP000320496"/>
    </source>
</evidence>
<dbReference type="InterPro" id="IPR006059">
    <property type="entry name" value="SBP"/>
</dbReference>
<evidence type="ECO:0000256" key="2">
    <source>
        <dbReference type="ARBA" id="ARBA00008520"/>
    </source>
</evidence>
<sequence length="481" mass="51543">MAGLYVLMGLLLAGCPGGNSTQAPQEPAVPSLAGEEITLTVVGTVGESTTWDLAISEWEAATGANCVRNTLENANPASIEPVVAETPGLLVLPLLSLPDLMQAGIVATVPEEVARSPQSPWQELFDGLRRGVAAPQERTTNLPLAAPPLLLWYRADLFERAELQPPRTWEEYDALVASIAEWGDGAFAAEPWEGDFAATMLMARAASSALHPDNFSFYLDVSTGEPLIDREPFVRTLQRVVDSRRAEPGQLQLLSRDACWTALIAGEAAMAVSTGPVSTGQGQAPQAGATRPEGIRLAAVPLPGSNEAFDHETGEWQPLDQTLNRVTVVGQGGYTVCVARSAGEELRQASWNLWETIEAAERDNGFRGDYWTLCRASQSGLFASRMGILHGLEQTQFSDAVAASLREPRVVLDIALPQREVFAHLLAEAVHRVFEDDATPAEALKEAADAWAAQAQQIGPAHVLNTCRAAMGLSPMPALDR</sequence>
<dbReference type="InterPro" id="IPR050490">
    <property type="entry name" value="Bact_solute-bd_prot1"/>
</dbReference>
<evidence type="ECO:0000256" key="1">
    <source>
        <dbReference type="ARBA" id="ARBA00004418"/>
    </source>
</evidence>
<keyword evidence="4" id="KW-1185">Reference proteome</keyword>
<gene>
    <name evidence="3" type="ORF">Mal4_22890</name>
</gene>
<proteinExistence type="inferred from homology"/>
<dbReference type="OrthoDB" id="208491at2"/>
<dbReference type="AlphaFoldDB" id="A0A517Z637"/>
<evidence type="ECO:0000313" key="3">
    <source>
        <dbReference type="EMBL" id="QDU37970.1"/>
    </source>
</evidence>
<dbReference type="Pfam" id="PF01547">
    <property type="entry name" value="SBP_bac_1"/>
    <property type="match status" value="1"/>
</dbReference>
<dbReference type="Gene3D" id="3.40.190.10">
    <property type="entry name" value="Periplasmic binding protein-like II"/>
    <property type="match status" value="1"/>
</dbReference>
<organism evidence="3 4">
    <name type="scientific">Maioricimonas rarisocia</name>
    <dbReference type="NCBI Taxonomy" id="2528026"/>
    <lineage>
        <taxon>Bacteria</taxon>
        <taxon>Pseudomonadati</taxon>
        <taxon>Planctomycetota</taxon>
        <taxon>Planctomycetia</taxon>
        <taxon>Planctomycetales</taxon>
        <taxon>Planctomycetaceae</taxon>
        <taxon>Maioricimonas</taxon>
    </lineage>
</organism>
<dbReference type="KEGG" id="mri:Mal4_22890"/>
<protein>
    <submittedName>
        <fullName evidence="3">Bacterial extracellular solute-binding protein</fullName>
    </submittedName>
</protein>
<dbReference type="PANTHER" id="PTHR43649">
    <property type="entry name" value="ARABINOSE-BINDING PROTEIN-RELATED"/>
    <property type="match status" value="1"/>
</dbReference>